<dbReference type="PRINTS" id="PR00039">
    <property type="entry name" value="HTHLYSR"/>
</dbReference>
<dbReference type="AlphaFoldDB" id="K2MEB4"/>
<dbReference type="eggNOG" id="COG0583">
    <property type="taxonomic scope" value="Bacteria"/>
</dbReference>
<evidence type="ECO:0000313" key="6">
    <source>
        <dbReference type="EMBL" id="EKF20511.1"/>
    </source>
</evidence>
<dbReference type="STRING" id="391937.NA2_01964"/>
<evidence type="ECO:0000259" key="5">
    <source>
        <dbReference type="PROSITE" id="PS50931"/>
    </source>
</evidence>
<dbReference type="GO" id="GO:0010628">
    <property type="term" value="P:positive regulation of gene expression"/>
    <property type="evidence" value="ECO:0007669"/>
    <property type="project" value="TreeGrafter"/>
</dbReference>
<evidence type="ECO:0000256" key="1">
    <source>
        <dbReference type="ARBA" id="ARBA00009437"/>
    </source>
</evidence>
<gene>
    <name evidence="6" type="ORF">NA2_01964</name>
</gene>
<evidence type="ECO:0000256" key="3">
    <source>
        <dbReference type="ARBA" id="ARBA00023125"/>
    </source>
</evidence>
<dbReference type="PANTHER" id="PTHR30427">
    <property type="entry name" value="TRANSCRIPTIONAL ACTIVATOR PROTEIN LYSR"/>
    <property type="match status" value="1"/>
</dbReference>
<sequence length="326" mass="36435">MIKIARSMIILHRLCMRLALLQTFQAIIETGTTQGAADKLGLSQSAVSRRLTQLEQTLRIKLFLRDKTRLIPTRDSKILQGQMQILLQRSEKLLTLAEELRQGNSPAIRLRIAFPASLSLSIVPAIIREFLEHSPMVQVELHSGSYDTIERMLLDERAELGFLRMPVQKGGLIETPLVRVNTVCVLPQDHPLAAKSEIDIRDLAHEPLILLGRLRAPRHEIDTLFSQHRIRPNVRLEAHSVLSACGMAAAGLGVTLVNEMMARDYTHMPVAIRTLRQNITHSFAMARPADIPMTEAAQIFLETTIRCLGSHFSSLQTGVQIPSPHG</sequence>
<dbReference type="SUPFAM" id="SSF53850">
    <property type="entry name" value="Periplasmic binding protein-like II"/>
    <property type="match status" value="1"/>
</dbReference>
<dbReference type="Pfam" id="PF00126">
    <property type="entry name" value="HTH_1"/>
    <property type="match status" value="1"/>
</dbReference>
<comment type="caution">
    <text evidence="6">The sequence shown here is derived from an EMBL/GenBank/DDBJ whole genome shotgun (WGS) entry which is preliminary data.</text>
</comment>
<protein>
    <submittedName>
        <fullName evidence="6">LysR family transcriptional regulator</fullName>
    </submittedName>
</protein>
<dbReference type="InterPro" id="IPR036388">
    <property type="entry name" value="WH-like_DNA-bd_sf"/>
</dbReference>
<proteinExistence type="inferred from homology"/>
<dbReference type="GO" id="GO:0043565">
    <property type="term" value="F:sequence-specific DNA binding"/>
    <property type="evidence" value="ECO:0007669"/>
    <property type="project" value="TreeGrafter"/>
</dbReference>
<name>K2MEB4_9HYPH</name>
<dbReference type="Proteomes" id="UP000006786">
    <property type="component" value="Unassembled WGS sequence"/>
</dbReference>
<keyword evidence="3" id="KW-0238">DNA-binding</keyword>
<dbReference type="SUPFAM" id="SSF46785">
    <property type="entry name" value="Winged helix' DNA-binding domain"/>
    <property type="match status" value="1"/>
</dbReference>
<dbReference type="PROSITE" id="PS50931">
    <property type="entry name" value="HTH_LYSR"/>
    <property type="match status" value="1"/>
</dbReference>
<accession>K2MEB4</accession>
<evidence type="ECO:0000256" key="4">
    <source>
        <dbReference type="ARBA" id="ARBA00023163"/>
    </source>
</evidence>
<keyword evidence="2" id="KW-0805">Transcription regulation</keyword>
<dbReference type="EMBL" id="AMRM01000002">
    <property type="protein sequence ID" value="EKF20511.1"/>
    <property type="molecule type" value="Genomic_DNA"/>
</dbReference>
<evidence type="ECO:0000256" key="2">
    <source>
        <dbReference type="ARBA" id="ARBA00023015"/>
    </source>
</evidence>
<dbReference type="Gene3D" id="3.40.190.290">
    <property type="match status" value="1"/>
</dbReference>
<dbReference type="InterPro" id="IPR005119">
    <property type="entry name" value="LysR_subst-bd"/>
</dbReference>
<comment type="similarity">
    <text evidence="1">Belongs to the LysR transcriptional regulatory family.</text>
</comment>
<organism evidence="6 7">
    <name type="scientific">Nitratireductor pacificus pht-3B</name>
    <dbReference type="NCBI Taxonomy" id="391937"/>
    <lineage>
        <taxon>Bacteria</taxon>
        <taxon>Pseudomonadati</taxon>
        <taxon>Pseudomonadota</taxon>
        <taxon>Alphaproteobacteria</taxon>
        <taxon>Hyphomicrobiales</taxon>
        <taxon>Phyllobacteriaceae</taxon>
        <taxon>Nitratireductor</taxon>
    </lineage>
</organism>
<keyword evidence="4" id="KW-0804">Transcription</keyword>
<reference evidence="6 7" key="1">
    <citation type="journal article" date="2012" name="J. Bacteriol.">
        <title>Genome Sequence of Nitratireductor pacificus Type Strain pht-3B.</title>
        <authorList>
            <person name="Lai Q."/>
            <person name="Li G."/>
            <person name="Shao Z."/>
        </authorList>
    </citation>
    <scope>NUCLEOTIDE SEQUENCE [LARGE SCALE GENOMIC DNA]</scope>
    <source>
        <strain evidence="7">pht-3B</strain>
    </source>
</reference>
<dbReference type="Gene3D" id="1.10.10.10">
    <property type="entry name" value="Winged helix-like DNA-binding domain superfamily/Winged helix DNA-binding domain"/>
    <property type="match status" value="1"/>
</dbReference>
<dbReference type="PATRIC" id="fig|391937.3.peg.408"/>
<dbReference type="GO" id="GO:0003700">
    <property type="term" value="F:DNA-binding transcription factor activity"/>
    <property type="evidence" value="ECO:0007669"/>
    <property type="project" value="InterPro"/>
</dbReference>
<dbReference type="InterPro" id="IPR036390">
    <property type="entry name" value="WH_DNA-bd_sf"/>
</dbReference>
<feature type="domain" description="HTH lysR-type" evidence="5">
    <location>
        <begin position="16"/>
        <end position="73"/>
    </location>
</feature>
<keyword evidence="7" id="KW-1185">Reference proteome</keyword>
<dbReference type="PANTHER" id="PTHR30427:SF1">
    <property type="entry name" value="TRANSCRIPTIONAL ACTIVATOR PROTEIN LYSR"/>
    <property type="match status" value="1"/>
</dbReference>
<dbReference type="InterPro" id="IPR000847">
    <property type="entry name" value="LysR_HTH_N"/>
</dbReference>
<evidence type="ECO:0000313" key="7">
    <source>
        <dbReference type="Proteomes" id="UP000006786"/>
    </source>
</evidence>
<dbReference type="Pfam" id="PF03466">
    <property type="entry name" value="LysR_substrate"/>
    <property type="match status" value="1"/>
</dbReference>